<feature type="transmembrane region" description="Helical" evidence="12">
    <location>
        <begin position="227"/>
        <end position="245"/>
    </location>
</feature>
<keyword evidence="4 12" id="KW-1003">Cell membrane</keyword>
<feature type="transmembrane region" description="Helical" evidence="12">
    <location>
        <begin position="194"/>
        <end position="215"/>
    </location>
</feature>
<dbReference type="GO" id="GO:0020037">
    <property type="term" value="F:heme binding"/>
    <property type="evidence" value="ECO:0007669"/>
    <property type="project" value="TreeGrafter"/>
</dbReference>
<dbReference type="GO" id="GO:0046872">
    <property type="term" value="F:metal ion binding"/>
    <property type="evidence" value="ECO:0007669"/>
    <property type="project" value="UniProtKB-UniRule"/>
</dbReference>
<evidence type="ECO:0000256" key="12">
    <source>
        <dbReference type="PIRNR" id="PIRNR006446"/>
    </source>
</evidence>
<evidence type="ECO:0000256" key="7">
    <source>
        <dbReference type="ARBA" id="ARBA00022723"/>
    </source>
</evidence>
<protein>
    <submittedName>
        <fullName evidence="13">Bacterial cytochrome ubiquinol oxidase</fullName>
    </submittedName>
</protein>
<evidence type="ECO:0000313" key="13">
    <source>
        <dbReference type="EMBL" id="EFM81951.1"/>
    </source>
</evidence>
<dbReference type="Proteomes" id="UP000004846">
    <property type="component" value="Unassembled WGS sequence"/>
</dbReference>
<evidence type="ECO:0000256" key="2">
    <source>
        <dbReference type="ARBA" id="ARBA00009819"/>
    </source>
</evidence>
<dbReference type="InterPro" id="IPR002585">
    <property type="entry name" value="Cyt-d_ubiquinol_oxidase_su_1"/>
</dbReference>
<evidence type="ECO:0000256" key="10">
    <source>
        <dbReference type="ARBA" id="ARBA00023004"/>
    </source>
</evidence>
<accession>A0A125W3S9</accession>
<reference evidence="13 14" key="1">
    <citation type="submission" date="2010-07" db="EMBL/GenBank/DDBJ databases">
        <authorList>
            <person name="Sid Ahmed O."/>
        </authorList>
    </citation>
    <scope>NUCLEOTIDE SEQUENCE [LARGE SCALE GENOMIC DNA]</scope>
    <source>
        <strain evidence="13 14">TX4248</strain>
    </source>
</reference>
<evidence type="ECO:0000256" key="5">
    <source>
        <dbReference type="ARBA" id="ARBA00022617"/>
    </source>
</evidence>
<feature type="transmembrane region" description="Helical" evidence="12">
    <location>
        <begin position="340"/>
        <end position="363"/>
    </location>
</feature>
<name>A0A125W3S9_ENTFL</name>
<keyword evidence="7 12" id="KW-0479">Metal-binding</keyword>
<dbReference type="PANTHER" id="PTHR30365">
    <property type="entry name" value="CYTOCHROME D UBIQUINOL OXIDASE"/>
    <property type="match status" value="1"/>
</dbReference>
<keyword evidence="11 12" id="KW-0472">Membrane</keyword>
<dbReference type="PIRSF" id="PIRSF006446">
    <property type="entry name" value="Cyt_quinol_oxidase_1"/>
    <property type="match status" value="1"/>
</dbReference>
<dbReference type="GO" id="GO:0070069">
    <property type="term" value="C:cytochrome complex"/>
    <property type="evidence" value="ECO:0007669"/>
    <property type="project" value="UniProtKB-UniRule"/>
</dbReference>
<dbReference type="Pfam" id="PF01654">
    <property type="entry name" value="Cyt_bd_oxida_I"/>
    <property type="match status" value="1"/>
</dbReference>
<dbReference type="HOGENOM" id="CLU_030555_3_3_9"/>
<feature type="transmembrane region" description="Helical" evidence="12">
    <location>
        <begin position="26"/>
        <end position="51"/>
    </location>
</feature>
<organism evidence="13 14">
    <name type="scientific">Enterococcus faecalis TX4248</name>
    <dbReference type="NCBI Taxonomy" id="749495"/>
    <lineage>
        <taxon>Bacteria</taxon>
        <taxon>Bacillati</taxon>
        <taxon>Bacillota</taxon>
        <taxon>Bacilli</taxon>
        <taxon>Lactobacillales</taxon>
        <taxon>Enterococcaceae</taxon>
        <taxon>Enterococcus</taxon>
    </lineage>
</organism>
<comment type="subcellular location">
    <subcellularLocation>
        <location evidence="1">Cell membrane</location>
        <topology evidence="1">Multi-pass membrane protein</topology>
    </subcellularLocation>
</comment>
<feature type="transmembrane region" description="Helical" evidence="12">
    <location>
        <begin position="101"/>
        <end position="125"/>
    </location>
</feature>
<evidence type="ECO:0000256" key="3">
    <source>
        <dbReference type="ARBA" id="ARBA00022448"/>
    </source>
</evidence>
<evidence type="ECO:0000256" key="8">
    <source>
        <dbReference type="ARBA" id="ARBA00022982"/>
    </source>
</evidence>
<gene>
    <name evidence="13" type="ORF">HMPREF9498_02382</name>
</gene>
<dbReference type="AlphaFoldDB" id="A0A125W3S9"/>
<proteinExistence type="inferred from homology"/>
<dbReference type="GO" id="GO:0016682">
    <property type="term" value="F:oxidoreductase activity, acting on diphenols and related substances as donors, oxygen as acceptor"/>
    <property type="evidence" value="ECO:0007669"/>
    <property type="project" value="TreeGrafter"/>
</dbReference>
<comment type="similarity">
    <text evidence="2 12">Belongs to the cytochrome ubiquinol oxidase subunit 1 family.</text>
</comment>
<dbReference type="GO" id="GO:0005886">
    <property type="term" value="C:plasma membrane"/>
    <property type="evidence" value="ECO:0007669"/>
    <property type="project" value="UniProtKB-SubCell"/>
</dbReference>
<feature type="transmembrane region" description="Helical" evidence="12">
    <location>
        <begin position="63"/>
        <end position="81"/>
    </location>
</feature>
<feature type="transmembrane region" description="Helical" evidence="12">
    <location>
        <begin position="137"/>
        <end position="155"/>
    </location>
</feature>
<keyword evidence="5 12" id="KW-0349">Heme</keyword>
<dbReference type="EMBL" id="AEBR01000085">
    <property type="protein sequence ID" value="EFM81951.1"/>
    <property type="molecule type" value="Genomic_DNA"/>
</dbReference>
<evidence type="ECO:0000256" key="4">
    <source>
        <dbReference type="ARBA" id="ARBA00022475"/>
    </source>
</evidence>
<evidence type="ECO:0000256" key="9">
    <source>
        <dbReference type="ARBA" id="ARBA00022989"/>
    </source>
</evidence>
<comment type="caution">
    <text evidence="13">The sequence shown here is derived from an EMBL/GenBank/DDBJ whole genome shotgun (WGS) entry which is preliminary data.</text>
</comment>
<feature type="transmembrane region" description="Helical" evidence="12">
    <location>
        <begin position="375"/>
        <end position="397"/>
    </location>
</feature>
<feature type="transmembrane region" description="Helical" evidence="12">
    <location>
        <begin position="431"/>
        <end position="452"/>
    </location>
</feature>
<keyword evidence="6 12" id="KW-0812">Transmembrane</keyword>
<dbReference type="GO" id="GO:0019646">
    <property type="term" value="P:aerobic electron transport chain"/>
    <property type="evidence" value="ECO:0007669"/>
    <property type="project" value="InterPro"/>
</dbReference>
<evidence type="ECO:0000256" key="1">
    <source>
        <dbReference type="ARBA" id="ARBA00004651"/>
    </source>
</evidence>
<evidence type="ECO:0000256" key="11">
    <source>
        <dbReference type="ARBA" id="ARBA00023136"/>
    </source>
</evidence>
<evidence type="ECO:0000313" key="14">
    <source>
        <dbReference type="Proteomes" id="UP000004846"/>
    </source>
</evidence>
<evidence type="ECO:0000256" key="6">
    <source>
        <dbReference type="ARBA" id="ARBA00022692"/>
    </source>
</evidence>
<keyword evidence="3 12" id="KW-0813">Transport</keyword>
<keyword evidence="8 12" id="KW-0249">Electron transport</keyword>
<keyword evidence="9 12" id="KW-1133">Transmembrane helix</keyword>
<sequence length="481" mass="54256">MEANQGGNNMFDIVTLARIQFAMTTVFHFFFVPFSIGLALVVAIMETMYVVKKEERYRKMAKFWGNIFLLSFAVGVVTGIIQEFQFGMNWSDYSRFVGDIFGAPLAVEALLAFFLESTFLGLWIFTWDKMNPKVHVTFIWLVVFGSMMSAFWILVANSFMQHPVGYVINNGRAEMVDFVAVISNPKVWYEFSHVIMGAFTLGGMAVAGMAAFQLLKKRDISFHKASMRIGLWVTLFGSIGVLLAGDLQMKALIEGQPMKFAAMEGAYEDSDDPAAWTFIAWADEREHKQVFGIDIPYMLSILSYNKLSGSVDGMDTVNKRLVEKYGDDKNYYPPVNTLFWSFRIMAGFGALMLLVAALGLFFTRKKKPSLYEKKWMLWIVALCTFAPFLANTTGWLVTELGRYPWTVYGLFTIEQSVSPNVSVASLITSNVIYFLLFAGLGSVMVYLVILELRKGPDYEAKKLAKENEPALDPFDKGVFGE</sequence>
<keyword evidence="10 12" id="KW-0408">Iron</keyword>
<dbReference type="GO" id="GO:0009055">
    <property type="term" value="F:electron transfer activity"/>
    <property type="evidence" value="ECO:0007669"/>
    <property type="project" value="UniProtKB-UniRule"/>
</dbReference>
<dbReference type="PANTHER" id="PTHR30365:SF15">
    <property type="entry name" value="CYTOCHROME BD UBIQUINOL OXIDASE SUBUNIT 1"/>
    <property type="match status" value="1"/>
</dbReference>